<protein>
    <submittedName>
        <fullName evidence="1">DegT/DnrJ/EryC1/StrS family aminotransferase</fullName>
    </submittedName>
</protein>
<gene>
    <name evidence="1" type="ORF">ACI1P1_09230</name>
</gene>
<evidence type="ECO:0000313" key="1">
    <source>
        <dbReference type="EMBL" id="MFM9328468.1"/>
    </source>
</evidence>
<accession>A0ACC7NUT3</accession>
<evidence type="ECO:0000313" key="2">
    <source>
        <dbReference type="Proteomes" id="UP001631969"/>
    </source>
</evidence>
<keyword evidence="1" id="KW-0032">Aminotransferase</keyword>
<name>A0ACC7NUT3_9BACL</name>
<keyword evidence="2" id="KW-1185">Reference proteome</keyword>
<dbReference type="Proteomes" id="UP001631969">
    <property type="component" value="Unassembled WGS sequence"/>
</dbReference>
<sequence length="373" mass="40513">MRVTFSSPQAEFALIRDEWLREVEEIAARGVFVGGVPVTRFEEAFASYSGAQYGIGVANGTDAIYLTLKALHIGPGDEVITAANTFIATVEAIHHTGALPVLADCDPDTYLIDLEQVKRLVTPRTKAIIPVHLYGQMVDLTTLIPWAEERGIAVVEDSAQAAGASLLGRKAGSMGTAGCFSFYPDKNLGALGDGGAVITSDPQLATGLRKWRNHGGEVRYQHEFPGVNSRLDPIQAAALQLKLAYLDEWSGKRREVAGMYESYLGNCSGVKLPGSRGDESHVYHLYVIRIEADRRDTLRKQLQKHGVLTAIQYPEPIHRMKAFSHLGYQAGDFPASEEIAGEILSLPMNIALTEEDIAGISAVVRDVLGKVQI</sequence>
<proteinExistence type="predicted"/>
<reference evidence="1" key="1">
    <citation type="submission" date="2024-12" db="EMBL/GenBank/DDBJ databases">
        <authorList>
            <person name="Wu N."/>
        </authorList>
    </citation>
    <scope>NUCLEOTIDE SEQUENCE</scope>
    <source>
        <strain evidence="1">P15</strain>
    </source>
</reference>
<keyword evidence="1" id="KW-0808">Transferase</keyword>
<organism evidence="1 2">
    <name type="scientific">Paenibacillus mesotrionivorans</name>
    <dbReference type="NCBI Taxonomy" id="3160968"/>
    <lineage>
        <taxon>Bacteria</taxon>
        <taxon>Bacillati</taxon>
        <taxon>Bacillota</taxon>
        <taxon>Bacilli</taxon>
        <taxon>Bacillales</taxon>
        <taxon>Paenibacillaceae</taxon>
        <taxon>Paenibacillus</taxon>
    </lineage>
</organism>
<comment type="caution">
    <text evidence="1">The sequence shown here is derived from an EMBL/GenBank/DDBJ whole genome shotgun (WGS) entry which is preliminary data.</text>
</comment>
<dbReference type="EMBL" id="JBJURJ010000005">
    <property type="protein sequence ID" value="MFM9328468.1"/>
    <property type="molecule type" value="Genomic_DNA"/>
</dbReference>